<dbReference type="RefSeq" id="WP_182959574.1">
    <property type="nucleotide sequence ID" value="NZ_WNXC01000006.1"/>
</dbReference>
<keyword evidence="2" id="KW-1185">Reference proteome</keyword>
<evidence type="ECO:0000313" key="2">
    <source>
        <dbReference type="Proteomes" id="UP000636110"/>
    </source>
</evidence>
<dbReference type="EMBL" id="WNXC01000006">
    <property type="protein sequence ID" value="MBB2150534.1"/>
    <property type="molecule type" value="Genomic_DNA"/>
</dbReference>
<organism evidence="1 2">
    <name type="scientific">Pedobacter gandavensis</name>
    <dbReference type="NCBI Taxonomy" id="2679963"/>
    <lineage>
        <taxon>Bacteria</taxon>
        <taxon>Pseudomonadati</taxon>
        <taxon>Bacteroidota</taxon>
        <taxon>Sphingobacteriia</taxon>
        <taxon>Sphingobacteriales</taxon>
        <taxon>Sphingobacteriaceae</taxon>
        <taxon>Pedobacter</taxon>
    </lineage>
</organism>
<gene>
    <name evidence="1" type="ORF">GM920_16675</name>
</gene>
<name>A0ABR6EZ75_9SPHI</name>
<evidence type="ECO:0000313" key="1">
    <source>
        <dbReference type="EMBL" id="MBB2150534.1"/>
    </source>
</evidence>
<dbReference type="Proteomes" id="UP000636110">
    <property type="component" value="Unassembled WGS sequence"/>
</dbReference>
<proteinExistence type="predicted"/>
<reference evidence="1 2" key="1">
    <citation type="submission" date="2019-11" db="EMBL/GenBank/DDBJ databases">
        <title>Description of Pedobacter sp. LMG 31462T.</title>
        <authorList>
            <person name="Carlier A."/>
            <person name="Qi S."/>
            <person name="Vandamme P."/>
        </authorList>
    </citation>
    <scope>NUCLEOTIDE SEQUENCE [LARGE SCALE GENOMIC DNA]</scope>
    <source>
        <strain evidence="1 2">LMG 31462</strain>
    </source>
</reference>
<sequence>MNPDLIKKYSIEFENKLIKEWGVEKIPHTNLDVLTFFLHGWNADELDEILLPCINNALGLVDSEIESANDFVTIIINNHKVFFYWENKPTSSIPTIDFKQIVEGWRAFLLSAPLNRTKQL</sequence>
<comment type="caution">
    <text evidence="1">The sequence shown here is derived from an EMBL/GenBank/DDBJ whole genome shotgun (WGS) entry which is preliminary data.</text>
</comment>
<accession>A0ABR6EZ75</accession>
<protein>
    <submittedName>
        <fullName evidence="1">Uncharacterized protein</fullName>
    </submittedName>
</protein>